<gene>
    <name evidence="2" type="ORF">KIH39_15135</name>
</gene>
<proteinExistence type="predicted"/>
<accession>A0A8E6ETN6</accession>
<dbReference type="InterPro" id="IPR027417">
    <property type="entry name" value="P-loop_NTPase"/>
</dbReference>
<dbReference type="SMART" id="SM00382">
    <property type="entry name" value="AAA"/>
    <property type="match status" value="1"/>
</dbReference>
<dbReference type="Pfam" id="PF17868">
    <property type="entry name" value="AAA_lid_8"/>
    <property type="match status" value="1"/>
</dbReference>
<evidence type="ECO:0000313" key="2">
    <source>
        <dbReference type="EMBL" id="QVL30187.1"/>
    </source>
</evidence>
<evidence type="ECO:0000313" key="3">
    <source>
        <dbReference type="Proteomes" id="UP000676194"/>
    </source>
</evidence>
<keyword evidence="3" id="KW-1185">Reference proteome</keyword>
<dbReference type="PANTHER" id="PTHR32204">
    <property type="entry name" value="ATPASE RAVA"/>
    <property type="match status" value="1"/>
</dbReference>
<dbReference type="Proteomes" id="UP000676194">
    <property type="component" value="Chromosome"/>
</dbReference>
<feature type="domain" description="AAA+ ATPase" evidence="1">
    <location>
        <begin position="53"/>
        <end position="192"/>
    </location>
</feature>
<protein>
    <submittedName>
        <fullName evidence="2">AAA family ATPase</fullName>
    </submittedName>
</protein>
<dbReference type="SUPFAM" id="SSF52540">
    <property type="entry name" value="P-loop containing nucleoside triphosphate hydrolases"/>
    <property type="match status" value="1"/>
</dbReference>
<dbReference type="PANTHER" id="PTHR32204:SF0">
    <property type="entry name" value="ATPASE RAVA"/>
    <property type="match status" value="1"/>
</dbReference>
<dbReference type="AlphaFoldDB" id="A0A8E6ETN6"/>
<dbReference type="InterPro" id="IPR003593">
    <property type="entry name" value="AAA+_ATPase"/>
</dbReference>
<dbReference type="EMBL" id="CP074694">
    <property type="protein sequence ID" value="QVL30187.1"/>
    <property type="molecule type" value="Genomic_DNA"/>
</dbReference>
<dbReference type="InterPro" id="IPR050513">
    <property type="entry name" value="RavA_ATPases"/>
</dbReference>
<dbReference type="InterPro" id="IPR045427">
    <property type="entry name" value="MoxR"/>
</dbReference>
<evidence type="ECO:0000259" key="1">
    <source>
        <dbReference type="SMART" id="SM00382"/>
    </source>
</evidence>
<organism evidence="2 3">
    <name type="scientific">Telmatocola sphagniphila</name>
    <dbReference type="NCBI Taxonomy" id="1123043"/>
    <lineage>
        <taxon>Bacteria</taxon>
        <taxon>Pseudomonadati</taxon>
        <taxon>Planctomycetota</taxon>
        <taxon>Planctomycetia</taxon>
        <taxon>Gemmatales</taxon>
        <taxon>Gemmataceae</taxon>
    </lineage>
</organism>
<reference evidence="2" key="1">
    <citation type="submission" date="2021-05" db="EMBL/GenBank/DDBJ databases">
        <title>Complete genome sequence of the cellulolytic planctomycete Telmatocola sphagniphila SP2T and characterization of the first cellulase from planctomycetes.</title>
        <authorList>
            <person name="Rakitin A.L."/>
            <person name="Beletsky A.V."/>
            <person name="Naumoff D.G."/>
            <person name="Kulichevskaya I.S."/>
            <person name="Mardanov A.V."/>
            <person name="Ravin N.V."/>
            <person name="Dedysh S.N."/>
        </authorList>
    </citation>
    <scope>NUCLEOTIDE SEQUENCE</scope>
    <source>
        <strain evidence="2">SP2T</strain>
    </source>
</reference>
<name>A0A8E6ETN6_9BACT</name>
<sequence>MAKNPVREDWSQDELRKEADAIRKRISRFREALSRFFVKKQEIIDLMVVAAVAQEPILIVGPPGTAKSELVVKFKDALGVSQEDYFEYMLTRFTEPSEIIGAIDIQELREGKYIRRKEGKLPTARIAFLDEIFKSNSAILNILLTIINERKFYQDGMPESVPLRILFAATNEIPEQGELAALRDRFVLKVQSRSVRDEYFTELIDSGLQSESSKSLNQKPWAEGIASLEDFLKANRYLTYQFAQQETDPQGEELNDRKKFFPAETFREFQRLIKTLAREDKIFISDRKLVKLYKLLRVRSWLFSGGTVTRDDLKLLTYLGETLAEIDHLREKVPLLLG</sequence>
<dbReference type="Gene3D" id="3.40.50.300">
    <property type="entry name" value="P-loop containing nucleotide triphosphate hydrolases"/>
    <property type="match status" value="1"/>
</dbReference>
<dbReference type="Pfam" id="PF20030">
    <property type="entry name" value="bpMoxR"/>
    <property type="match status" value="1"/>
</dbReference>
<dbReference type="CDD" id="cd00009">
    <property type="entry name" value="AAA"/>
    <property type="match status" value="1"/>
</dbReference>
<dbReference type="InterPro" id="IPR041538">
    <property type="entry name" value="RavA-like_AAA_lid"/>
</dbReference>
<dbReference type="KEGG" id="tsph:KIH39_15135"/>
<dbReference type="RefSeq" id="WP_213494071.1">
    <property type="nucleotide sequence ID" value="NZ_CP074694.1"/>
</dbReference>